<evidence type="ECO:0000256" key="1">
    <source>
        <dbReference type="SAM" id="MobiDB-lite"/>
    </source>
</evidence>
<feature type="domain" description="Glycosyltransferase 2-like" evidence="2">
    <location>
        <begin position="17"/>
        <end position="136"/>
    </location>
</feature>
<name>A0A518F0N1_9BACT</name>
<dbReference type="Proteomes" id="UP000320390">
    <property type="component" value="Chromosome"/>
</dbReference>
<dbReference type="AlphaFoldDB" id="A0A518F0N1"/>
<gene>
    <name evidence="3" type="ORF">Poly30_54590</name>
</gene>
<accession>A0A518F0N1</accession>
<dbReference type="SUPFAM" id="SSF53448">
    <property type="entry name" value="Nucleotide-diphospho-sugar transferases"/>
    <property type="match status" value="1"/>
</dbReference>
<feature type="compositionally biased region" description="Polar residues" evidence="1">
    <location>
        <begin position="298"/>
        <end position="311"/>
    </location>
</feature>
<dbReference type="InterPro" id="IPR001173">
    <property type="entry name" value="Glyco_trans_2-like"/>
</dbReference>
<sequence length="311" mass="35632">MSMTTAPAQTPSQIIDILMITHRRPLYARQSLKALLDSCDDTMRVWIWHNGDDAETLAVAKEMAEHPRCHRFHHSPVNEKLRAPTNWLWENADGAYLCKVDDDCLLEEGWAQTLRAAHEANPELGVIGCWRFQDEDYVPELAEKKLRDLKGGHRMLVNCWVQGSGYLMKRECMEAQGLLSQEDPCFTKYCNSIAESGYVNGFYFPFLREDHMDDPRSPNTLLKRDEDMAEHAPLSALRDGVTSLQVWQERVRWNAYMVQAAPTNPLWLRGWRLRLRMLGNKVQRMLGKTQGPGVNPQFKATASQERATTGS</sequence>
<dbReference type="Pfam" id="PF00535">
    <property type="entry name" value="Glycos_transf_2"/>
    <property type="match status" value="1"/>
</dbReference>
<dbReference type="CDD" id="cd00761">
    <property type="entry name" value="Glyco_tranf_GTA_type"/>
    <property type="match status" value="1"/>
</dbReference>
<dbReference type="InterPro" id="IPR029044">
    <property type="entry name" value="Nucleotide-diphossugar_trans"/>
</dbReference>
<keyword evidence="3" id="KW-0808">Transferase</keyword>
<organism evidence="3 4">
    <name type="scientific">Saltatorellus ferox</name>
    <dbReference type="NCBI Taxonomy" id="2528018"/>
    <lineage>
        <taxon>Bacteria</taxon>
        <taxon>Pseudomonadati</taxon>
        <taxon>Planctomycetota</taxon>
        <taxon>Planctomycetia</taxon>
        <taxon>Planctomycetia incertae sedis</taxon>
        <taxon>Saltatorellus</taxon>
    </lineage>
</organism>
<proteinExistence type="predicted"/>
<dbReference type="GO" id="GO:0016740">
    <property type="term" value="F:transferase activity"/>
    <property type="evidence" value="ECO:0007669"/>
    <property type="project" value="UniProtKB-KW"/>
</dbReference>
<dbReference type="EMBL" id="CP036434">
    <property type="protein sequence ID" value="QDV09898.1"/>
    <property type="molecule type" value="Genomic_DNA"/>
</dbReference>
<evidence type="ECO:0000259" key="2">
    <source>
        <dbReference type="Pfam" id="PF00535"/>
    </source>
</evidence>
<reference evidence="3 4" key="1">
    <citation type="submission" date="2019-02" db="EMBL/GenBank/DDBJ databases">
        <title>Deep-cultivation of Planctomycetes and their phenomic and genomic characterization uncovers novel biology.</title>
        <authorList>
            <person name="Wiegand S."/>
            <person name="Jogler M."/>
            <person name="Boedeker C."/>
            <person name="Pinto D."/>
            <person name="Vollmers J."/>
            <person name="Rivas-Marin E."/>
            <person name="Kohn T."/>
            <person name="Peeters S.H."/>
            <person name="Heuer A."/>
            <person name="Rast P."/>
            <person name="Oberbeckmann S."/>
            <person name="Bunk B."/>
            <person name="Jeske O."/>
            <person name="Meyerdierks A."/>
            <person name="Storesund J.E."/>
            <person name="Kallscheuer N."/>
            <person name="Luecker S."/>
            <person name="Lage O.M."/>
            <person name="Pohl T."/>
            <person name="Merkel B.J."/>
            <person name="Hornburger P."/>
            <person name="Mueller R.-W."/>
            <person name="Bruemmer F."/>
            <person name="Labrenz M."/>
            <person name="Spormann A.M."/>
            <person name="Op den Camp H."/>
            <person name="Overmann J."/>
            <person name="Amann R."/>
            <person name="Jetten M.S.M."/>
            <person name="Mascher T."/>
            <person name="Medema M.H."/>
            <person name="Devos D.P."/>
            <person name="Kaster A.-K."/>
            <person name="Ovreas L."/>
            <person name="Rohde M."/>
            <person name="Galperin M.Y."/>
            <person name="Jogler C."/>
        </authorList>
    </citation>
    <scope>NUCLEOTIDE SEQUENCE [LARGE SCALE GENOMIC DNA]</scope>
    <source>
        <strain evidence="3 4">Poly30</strain>
    </source>
</reference>
<evidence type="ECO:0000313" key="3">
    <source>
        <dbReference type="EMBL" id="QDV09898.1"/>
    </source>
</evidence>
<evidence type="ECO:0000313" key="4">
    <source>
        <dbReference type="Proteomes" id="UP000320390"/>
    </source>
</evidence>
<dbReference type="Gene3D" id="3.90.550.10">
    <property type="entry name" value="Spore Coat Polysaccharide Biosynthesis Protein SpsA, Chain A"/>
    <property type="match status" value="1"/>
</dbReference>
<feature type="region of interest" description="Disordered" evidence="1">
    <location>
        <begin position="287"/>
        <end position="311"/>
    </location>
</feature>
<protein>
    <submittedName>
        <fullName evidence="3">Glycosyl transferase family 2</fullName>
    </submittedName>
</protein>
<keyword evidence="4" id="KW-1185">Reference proteome</keyword>